<protein>
    <recommendedName>
        <fullName evidence="2">UspA domain-containing protein</fullName>
    </recommendedName>
</protein>
<organism evidence="3 4">
    <name type="scientific">Methylobacterium frigidaeris</name>
    <dbReference type="NCBI Taxonomy" id="2038277"/>
    <lineage>
        <taxon>Bacteria</taxon>
        <taxon>Pseudomonadati</taxon>
        <taxon>Pseudomonadota</taxon>
        <taxon>Alphaproteobacteria</taxon>
        <taxon>Hyphomicrobiales</taxon>
        <taxon>Methylobacteriaceae</taxon>
        <taxon>Methylobacterium</taxon>
    </lineage>
</organism>
<evidence type="ECO:0000256" key="1">
    <source>
        <dbReference type="ARBA" id="ARBA00008791"/>
    </source>
</evidence>
<dbReference type="Gene3D" id="3.40.50.12370">
    <property type="match status" value="1"/>
</dbReference>
<dbReference type="InterPro" id="IPR006016">
    <property type="entry name" value="UspA"/>
</dbReference>
<name>A0AA37HJ64_9HYPH</name>
<sequence length="265" mass="28990">MVPLDLDPCSVERVTLAQTLAQAFSAQLIGVTACEALPLRLYGKGAYINARIVQEELERAARDFARVEATFRNQTADLARIGWHAQRGDLMATLMRRATAADLVIVSRPQQDGDSWCDCLDPGELILRLGRPVLIVPNGISALSSRRIVIAWKDTREARRAVSDGLPFLAAAEDIWIVAVDPEASQEDTSTIAEFLAQHGISRISMLFPPVSGTVTRTIIDTARECCADLIIAGAYGHSRLHERVFGSVTRQLLTQAPICCLMSH</sequence>
<comment type="similarity">
    <text evidence="1">Belongs to the universal stress protein A family.</text>
</comment>
<evidence type="ECO:0000313" key="3">
    <source>
        <dbReference type="EMBL" id="GJD66965.1"/>
    </source>
</evidence>
<keyword evidence="4" id="KW-1185">Reference proteome</keyword>
<evidence type="ECO:0000259" key="2">
    <source>
        <dbReference type="Pfam" id="PF00582"/>
    </source>
</evidence>
<evidence type="ECO:0000313" key="4">
    <source>
        <dbReference type="Proteomes" id="UP001055286"/>
    </source>
</evidence>
<dbReference type="CDD" id="cd00293">
    <property type="entry name" value="USP-like"/>
    <property type="match status" value="1"/>
</dbReference>
<dbReference type="PANTHER" id="PTHR46268">
    <property type="entry name" value="STRESS RESPONSE PROTEIN NHAX"/>
    <property type="match status" value="1"/>
</dbReference>
<dbReference type="Proteomes" id="UP001055286">
    <property type="component" value="Unassembled WGS sequence"/>
</dbReference>
<dbReference type="Pfam" id="PF00582">
    <property type="entry name" value="Usp"/>
    <property type="match status" value="1"/>
</dbReference>
<reference evidence="3" key="2">
    <citation type="submission" date="2021-08" db="EMBL/GenBank/DDBJ databases">
        <authorList>
            <person name="Tani A."/>
            <person name="Ola A."/>
            <person name="Ogura Y."/>
            <person name="Katsura K."/>
            <person name="Hayashi T."/>
        </authorList>
    </citation>
    <scope>NUCLEOTIDE SEQUENCE</scope>
    <source>
        <strain evidence="3">JCM 32048</strain>
    </source>
</reference>
<reference evidence="3" key="1">
    <citation type="journal article" date="2016" name="Front. Microbiol.">
        <title>Genome Sequence of the Piezophilic, Mesophilic Sulfate-Reducing Bacterium Desulfovibrio indicus J2T.</title>
        <authorList>
            <person name="Cao J."/>
            <person name="Maignien L."/>
            <person name="Shao Z."/>
            <person name="Alain K."/>
            <person name="Jebbar M."/>
        </authorList>
    </citation>
    <scope>NUCLEOTIDE SEQUENCE</scope>
    <source>
        <strain evidence="3">JCM 32048</strain>
    </source>
</reference>
<accession>A0AA37HJ64</accession>
<dbReference type="AlphaFoldDB" id="A0AA37HJ64"/>
<dbReference type="SUPFAM" id="SSF52402">
    <property type="entry name" value="Adenine nucleotide alpha hydrolases-like"/>
    <property type="match status" value="2"/>
</dbReference>
<dbReference type="PANTHER" id="PTHR46268:SF15">
    <property type="entry name" value="UNIVERSAL STRESS PROTEIN HP_0031"/>
    <property type="match status" value="1"/>
</dbReference>
<comment type="caution">
    <text evidence="3">The sequence shown here is derived from an EMBL/GenBank/DDBJ whole genome shotgun (WGS) entry which is preliminary data.</text>
</comment>
<dbReference type="EMBL" id="BPQJ01000097">
    <property type="protein sequence ID" value="GJD66965.1"/>
    <property type="molecule type" value="Genomic_DNA"/>
</dbReference>
<gene>
    <name evidence="3" type="ORF">MPEAHAMD_7164</name>
</gene>
<proteinExistence type="inferred from homology"/>
<feature type="domain" description="UspA" evidence="2">
    <location>
        <begin position="212"/>
        <end position="263"/>
    </location>
</feature>